<evidence type="ECO:0000313" key="3">
    <source>
        <dbReference type="Proteomes" id="UP000294359"/>
    </source>
</evidence>
<evidence type="ECO:0000313" key="1">
    <source>
        <dbReference type="EMBL" id="GGY80576.1"/>
    </source>
</evidence>
<proteinExistence type="predicted"/>
<dbReference type="Proteomes" id="UP000619512">
    <property type="component" value="Unassembled WGS sequence"/>
</dbReference>
<dbReference type="EMBL" id="BMWW01000002">
    <property type="protein sequence ID" value="GGY80576.1"/>
    <property type="molecule type" value="Genomic_DNA"/>
</dbReference>
<sequence>MRRHALLAVLAGLHVAGALLMWRATVALPNDGPVMYANLILVPAPFVPPVPEPVPTSARVTRTPPRVIHAARPDGPAATASPATPPAIAASLEEATPAPTLDLAAMRASAAEHESQRVRSGVELVQDEQRVRGRDDSDVARAIKKAGRTDCTKAYAGGGFDPLKLIPLIYDTLTDTGCKW</sequence>
<protein>
    <submittedName>
        <fullName evidence="1">Uncharacterized protein</fullName>
    </submittedName>
</protein>
<reference evidence="1" key="3">
    <citation type="submission" date="2022-12" db="EMBL/GenBank/DDBJ databases">
        <authorList>
            <person name="Sun Q."/>
            <person name="Kim S."/>
        </authorList>
    </citation>
    <scope>NUCLEOTIDE SEQUENCE</scope>
    <source>
        <strain evidence="1">KCTC 12344</strain>
    </source>
</reference>
<organism evidence="1 4">
    <name type="scientific">Pseudoduganella plicata</name>
    <dbReference type="NCBI Taxonomy" id="321984"/>
    <lineage>
        <taxon>Bacteria</taxon>
        <taxon>Pseudomonadati</taxon>
        <taxon>Pseudomonadota</taxon>
        <taxon>Betaproteobacteria</taxon>
        <taxon>Burkholderiales</taxon>
        <taxon>Oxalobacteraceae</taxon>
        <taxon>Telluria group</taxon>
        <taxon>Pseudoduganella</taxon>
    </lineage>
</organism>
<reference evidence="1" key="1">
    <citation type="journal article" date="2014" name="Int. J. Syst. Evol. Microbiol.">
        <title>Complete genome sequence of Corynebacterium casei LMG S-19264T (=DSM 44701T), isolated from a smear-ripened cheese.</title>
        <authorList>
            <consortium name="US DOE Joint Genome Institute (JGI-PGF)"/>
            <person name="Walter F."/>
            <person name="Albersmeier A."/>
            <person name="Kalinowski J."/>
            <person name="Ruckert C."/>
        </authorList>
    </citation>
    <scope>NUCLEOTIDE SEQUENCE</scope>
    <source>
        <strain evidence="1">KCTC 12344</strain>
    </source>
</reference>
<evidence type="ECO:0000313" key="2">
    <source>
        <dbReference type="EMBL" id="QBQ38251.1"/>
    </source>
</evidence>
<dbReference type="EMBL" id="CP038026">
    <property type="protein sequence ID" value="QBQ38251.1"/>
    <property type="molecule type" value="Genomic_DNA"/>
</dbReference>
<dbReference type="AlphaFoldDB" id="A0A4P7BHF5"/>
<name>A0A4P7BHF5_9BURK</name>
<dbReference type="RefSeq" id="WP_134386954.1">
    <property type="nucleotide sequence ID" value="NZ_BMWW01000002.1"/>
</dbReference>
<reference evidence="2 3" key="2">
    <citation type="submission" date="2019-03" db="EMBL/GenBank/DDBJ databases">
        <title>Draft Genome Sequences of Six Type Strains of the Genus Massilia.</title>
        <authorList>
            <person name="Miess H."/>
            <person name="Frediansyhah A."/>
            <person name="Gross H."/>
        </authorList>
    </citation>
    <scope>NUCLEOTIDE SEQUENCE [LARGE SCALE GENOMIC DNA]</scope>
    <source>
        <strain evidence="2 3">DSM 17505</strain>
    </source>
</reference>
<accession>A0A4P7BHF5</accession>
<dbReference type="Proteomes" id="UP000294359">
    <property type="component" value="Chromosome"/>
</dbReference>
<evidence type="ECO:0000313" key="4">
    <source>
        <dbReference type="Proteomes" id="UP000619512"/>
    </source>
</evidence>
<keyword evidence="3" id="KW-1185">Reference proteome</keyword>
<dbReference type="OrthoDB" id="8760052at2"/>
<gene>
    <name evidence="2" type="ORF">E1742_20295</name>
    <name evidence="1" type="ORF">GCM10007388_11550</name>
</gene>